<protein>
    <submittedName>
        <fullName evidence="1">Uncharacterized protein</fullName>
    </submittedName>
</protein>
<organism evidence="1 2">
    <name type="scientific">Rhodopirellula europaea SH398</name>
    <dbReference type="NCBI Taxonomy" id="1263868"/>
    <lineage>
        <taxon>Bacteria</taxon>
        <taxon>Pseudomonadati</taxon>
        <taxon>Planctomycetota</taxon>
        <taxon>Planctomycetia</taxon>
        <taxon>Pirellulales</taxon>
        <taxon>Pirellulaceae</taxon>
        <taxon>Rhodopirellula</taxon>
    </lineage>
</organism>
<dbReference type="EMBL" id="ANOF01000128">
    <property type="protein sequence ID" value="EMI25291.1"/>
    <property type="molecule type" value="Genomic_DNA"/>
</dbReference>
<comment type="caution">
    <text evidence="1">The sequence shown here is derived from an EMBL/GenBank/DDBJ whole genome shotgun (WGS) entry which is preliminary data.</text>
</comment>
<reference evidence="1 2" key="1">
    <citation type="journal article" date="2013" name="Mar. Genomics">
        <title>Expression of sulfatases in Rhodopirellula baltica and the diversity of sulfatases in the genus Rhodopirellula.</title>
        <authorList>
            <person name="Wegner C.E."/>
            <person name="Richter-Heitmann T."/>
            <person name="Klindworth A."/>
            <person name="Klockow C."/>
            <person name="Richter M."/>
            <person name="Achstetter T."/>
            <person name="Glockner F.O."/>
            <person name="Harder J."/>
        </authorList>
    </citation>
    <scope>NUCLEOTIDE SEQUENCE [LARGE SCALE GENOMIC DNA]</scope>
    <source>
        <strain evidence="1 2">SH398</strain>
    </source>
</reference>
<evidence type="ECO:0000313" key="2">
    <source>
        <dbReference type="Proteomes" id="UP000011996"/>
    </source>
</evidence>
<accession>M5S1J3</accession>
<evidence type="ECO:0000313" key="1">
    <source>
        <dbReference type="EMBL" id="EMI25291.1"/>
    </source>
</evidence>
<gene>
    <name evidence="1" type="ORF">RESH_04116</name>
</gene>
<dbReference type="AlphaFoldDB" id="M5S1J3"/>
<dbReference type="Proteomes" id="UP000011996">
    <property type="component" value="Unassembled WGS sequence"/>
</dbReference>
<proteinExistence type="predicted"/>
<sequence length="122" mass="13051">MDTTTYKLARSVGGRCNFAETTVSIVRDASMNAAFISSRLDDPNLAWAFPHAVAGAHQALIESELNATSVEIVAIRVTEVDSNPHIVAVSAYIAAAQALSADRMLQSFVINGRLEFPALSED</sequence>
<name>M5S1J3_9BACT</name>
<dbReference type="RefSeq" id="WP_008669152.1">
    <property type="nucleotide sequence ID" value="NZ_ANOF01000128.1"/>
</dbReference>
<dbReference type="OrthoDB" id="9911613at2"/>